<keyword evidence="2" id="KW-1185">Reference proteome</keyword>
<dbReference type="EMBL" id="JAAPAO010000385">
    <property type="protein sequence ID" value="KAF4661252.1"/>
    <property type="molecule type" value="Genomic_DNA"/>
</dbReference>
<name>A0A7J6LPM0_PERCH</name>
<evidence type="ECO:0000313" key="2">
    <source>
        <dbReference type="Proteomes" id="UP000591131"/>
    </source>
</evidence>
<dbReference type="OrthoDB" id="10364660at2759"/>
<proteinExistence type="predicted"/>
<sequence length="753" mass="85416">KAYSRRNSMMLQVFLFGNGHSVNADGQCEIKLCSSEDVFISTSVCKIIDGLTPDVILGSALLAQCSTLLNALVKFYYSVRTGGHSKVTILSDEDTVKTVSTTSSIECHADGRYVAHCQVLENAYMQPFCEAIRRRPRSRQIAIYRRLLIACGEGKMREVGPDQINHVNEVVLVDKNPDQPLGNIEQMTDLAIRKRFRVTVDCRRINSMKLMVVPGSEDTERRYWWAADRDISESTPPPFTTQSQQNALNILLNWPPCYRKIYFKVDLEDAFSSVLTPEGMLSYFTVRAYDGEGGLHYFQPLFLVQGWRYSSIIFTRCVDHYLREDDILGGASCEADAISGQELVTIVGRRHHFSVSEAKSIEVSLVIKEEFGLSEKAVAESRFQWLKRWVPHGSHEVLQRLHKLTAMPTSEAEKHIETLCRSYFSGLLSLYVIGGSSQTPVVGSCLVVDTNNDAWSCMLLQIFSVQADQLIEVIPGGPRWLVELNQLTKQVCHGLGIILPVDRVAIMLPLAVDENTLSPQEIKRSSTVKERRGMIRAVARNLPLVTTPLAVVSDNKNSSAWWNEIELDYADSEEEYRCLLLYQRTIWVTLWSSRDGCVSYIDAIARGVHGDDNREDRGIHMGPDPLHQAITTIVDNDQSDQLRAVDEDEQNTLEFVVAPCLFGLDFNLQKVKDQERCPACISLEGQQGFVKTDNILYREQRFDEYGRLQRQLVIPSSWIDWVVQEGHKRTHASGRQLKSWLQRWCWFSKMGTK</sequence>
<comment type="caution">
    <text evidence="1">The sequence shown here is derived from an EMBL/GenBank/DDBJ whole genome shotgun (WGS) entry which is preliminary data.</text>
</comment>
<dbReference type="SUPFAM" id="SSF56672">
    <property type="entry name" value="DNA/RNA polymerases"/>
    <property type="match status" value="1"/>
</dbReference>
<evidence type="ECO:0000313" key="1">
    <source>
        <dbReference type="EMBL" id="KAF4661252.1"/>
    </source>
</evidence>
<dbReference type="InterPro" id="IPR043502">
    <property type="entry name" value="DNA/RNA_pol_sf"/>
</dbReference>
<protein>
    <submittedName>
        <fullName evidence="1">Uncharacterized protein</fullName>
    </submittedName>
</protein>
<feature type="non-terminal residue" evidence="1">
    <location>
        <position position="753"/>
    </location>
</feature>
<organism evidence="1 2">
    <name type="scientific">Perkinsus chesapeaki</name>
    <name type="common">Clam parasite</name>
    <name type="synonym">Perkinsus andrewsi</name>
    <dbReference type="NCBI Taxonomy" id="330153"/>
    <lineage>
        <taxon>Eukaryota</taxon>
        <taxon>Sar</taxon>
        <taxon>Alveolata</taxon>
        <taxon>Perkinsozoa</taxon>
        <taxon>Perkinsea</taxon>
        <taxon>Perkinsida</taxon>
        <taxon>Perkinsidae</taxon>
        <taxon>Perkinsus</taxon>
    </lineage>
</organism>
<dbReference type="Proteomes" id="UP000591131">
    <property type="component" value="Unassembled WGS sequence"/>
</dbReference>
<accession>A0A7J6LPM0</accession>
<dbReference type="AlphaFoldDB" id="A0A7J6LPM0"/>
<reference evidence="1 2" key="1">
    <citation type="submission" date="2020-04" db="EMBL/GenBank/DDBJ databases">
        <title>Perkinsus chesapeaki whole genome sequence.</title>
        <authorList>
            <person name="Bogema D.R."/>
        </authorList>
    </citation>
    <scope>NUCLEOTIDE SEQUENCE [LARGE SCALE GENOMIC DNA]</scope>
    <source>
        <strain evidence="1">ATCC PRA-425</strain>
    </source>
</reference>
<gene>
    <name evidence="1" type="ORF">FOL47_006773</name>
</gene>